<evidence type="ECO:0000313" key="2">
    <source>
        <dbReference type="EMBL" id="OYQ37241.1"/>
    </source>
</evidence>
<name>A0A255Z746_9FLAO</name>
<dbReference type="EMBL" id="NOXV01000257">
    <property type="protein sequence ID" value="OYQ37241.1"/>
    <property type="molecule type" value="Genomic_DNA"/>
</dbReference>
<protein>
    <submittedName>
        <fullName evidence="2">Uncharacterized protein</fullName>
    </submittedName>
</protein>
<feature type="transmembrane region" description="Helical" evidence="1">
    <location>
        <begin position="12"/>
        <end position="31"/>
    </location>
</feature>
<evidence type="ECO:0000256" key="1">
    <source>
        <dbReference type="SAM" id="Phobius"/>
    </source>
</evidence>
<comment type="caution">
    <text evidence="2">The sequence shown here is derived from an EMBL/GenBank/DDBJ whole genome shotgun (WGS) entry which is preliminary data.</text>
</comment>
<dbReference type="Proteomes" id="UP000216605">
    <property type="component" value="Unassembled WGS sequence"/>
</dbReference>
<dbReference type="RefSeq" id="WP_094414618.1">
    <property type="nucleotide sequence ID" value="NZ_NOXV01000257.1"/>
</dbReference>
<keyword evidence="3" id="KW-1185">Reference proteome</keyword>
<evidence type="ECO:0000313" key="3">
    <source>
        <dbReference type="Proteomes" id="UP000216605"/>
    </source>
</evidence>
<gene>
    <name evidence="2" type="ORF">CHU92_08600</name>
</gene>
<dbReference type="AlphaFoldDB" id="A0A255Z746"/>
<reference evidence="2 3" key="1">
    <citation type="submission" date="2017-07" db="EMBL/GenBank/DDBJ databases">
        <title>Flavobacterium cyanobacteriorum sp. nov., isolated from cyanobacterial aggregates in a eutrophic lake.</title>
        <authorList>
            <person name="Cai H."/>
        </authorList>
    </citation>
    <scope>NUCLEOTIDE SEQUENCE [LARGE SCALE GENOMIC DNA]</scope>
    <source>
        <strain evidence="2 3">TH021</strain>
    </source>
</reference>
<sequence length="66" mass="7687">MAEIKIEKKKPVWPWILLLLGIIALIYFLFFRDREAEQDVIEEVEETTGMVTPQTGVTGTYTHYLT</sequence>
<keyword evidence="1" id="KW-0472">Membrane</keyword>
<organism evidence="2 3">
    <name type="scientific">Flavobacterium cyanobacteriorum</name>
    <dbReference type="NCBI Taxonomy" id="2022802"/>
    <lineage>
        <taxon>Bacteria</taxon>
        <taxon>Pseudomonadati</taxon>
        <taxon>Bacteroidota</taxon>
        <taxon>Flavobacteriia</taxon>
        <taxon>Flavobacteriales</taxon>
        <taxon>Flavobacteriaceae</taxon>
        <taxon>Flavobacterium</taxon>
    </lineage>
</organism>
<proteinExistence type="predicted"/>
<keyword evidence="1" id="KW-0812">Transmembrane</keyword>
<keyword evidence="1" id="KW-1133">Transmembrane helix</keyword>
<accession>A0A255Z746</accession>